<dbReference type="AlphaFoldDB" id="A0A1C7PBX3"/>
<gene>
    <name evidence="3" type="ORF">PYTT_1984</name>
</gene>
<dbReference type="EMBL" id="LT629973">
    <property type="protein sequence ID" value="SEH94775.1"/>
    <property type="molecule type" value="Genomic_DNA"/>
</dbReference>
<dbReference type="InterPro" id="IPR012902">
    <property type="entry name" value="N_methyl_site"/>
</dbReference>
<accession>A0A1C7PBX3</accession>
<dbReference type="Pfam" id="PF07963">
    <property type="entry name" value="N_methyl"/>
    <property type="match status" value="1"/>
</dbReference>
<dbReference type="RefSeq" id="WP_067775810.1">
    <property type="nucleotide sequence ID" value="NZ_JACVVN010000012.1"/>
</dbReference>
<evidence type="ECO:0000256" key="2">
    <source>
        <dbReference type="SAM" id="Phobius"/>
    </source>
</evidence>
<feature type="compositionally biased region" description="Polar residues" evidence="1">
    <location>
        <begin position="187"/>
        <end position="199"/>
    </location>
</feature>
<proteinExistence type="predicted"/>
<protein>
    <submittedName>
        <fullName evidence="3">Iv pilin gfxxxe: prepilin-type n-terminal cleavage/methylation domain</fullName>
    </submittedName>
</protein>
<organism evidence="3 4">
    <name type="scientific">Akkermansia glycaniphila</name>
    <dbReference type="NCBI Taxonomy" id="1679444"/>
    <lineage>
        <taxon>Bacteria</taxon>
        <taxon>Pseudomonadati</taxon>
        <taxon>Verrucomicrobiota</taxon>
        <taxon>Verrucomicrobiia</taxon>
        <taxon>Verrucomicrobiales</taxon>
        <taxon>Akkermansiaceae</taxon>
        <taxon>Akkermansia</taxon>
    </lineage>
</organism>
<keyword evidence="4" id="KW-1185">Reference proteome</keyword>
<keyword evidence="2" id="KW-0472">Membrane</keyword>
<name>A0A1C7PBX3_9BACT</name>
<dbReference type="OrthoDB" id="198140at2"/>
<evidence type="ECO:0000313" key="3">
    <source>
        <dbReference type="EMBL" id="SEH94775.1"/>
    </source>
</evidence>
<dbReference type="KEGG" id="agl:PYTT_1984"/>
<reference evidence="4" key="1">
    <citation type="submission" date="2016-09" db="EMBL/GenBank/DDBJ databases">
        <authorList>
            <person name="Koehorst J."/>
        </authorList>
    </citation>
    <scope>NUCLEOTIDE SEQUENCE [LARGE SCALE GENOMIC DNA]</scope>
</reference>
<dbReference type="Proteomes" id="UP000176204">
    <property type="component" value="Chromosome I"/>
</dbReference>
<feature type="transmembrane region" description="Helical" evidence="2">
    <location>
        <begin position="12"/>
        <end position="37"/>
    </location>
</feature>
<keyword evidence="2" id="KW-0812">Transmembrane</keyword>
<evidence type="ECO:0000256" key="1">
    <source>
        <dbReference type="SAM" id="MobiDB-lite"/>
    </source>
</evidence>
<dbReference type="STRING" id="1679444.PYTT_1984"/>
<feature type="region of interest" description="Disordered" evidence="1">
    <location>
        <begin position="179"/>
        <end position="201"/>
    </location>
</feature>
<dbReference type="NCBIfam" id="TIGR02532">
    <property type="entry name" value="IV_pilin_GFxxxE"/>
    <property type="match status" value="1"/>
</dbReference>
<sequence>MKARTFLKNRKGFTLMETVIAIGIIGVLLVVFVSLFVPAKRIVRTALAQQSRERIINTLKTEMDIVRSHEQAPSDAKQSSEGKYTSAFDKAFYWIRKTKSPSTAIAIFSYRGDLSQPRRNDGSLRPVTGQKDIPGQNSMLVNTACLMDDTERISDMKYAVGPVFLVKLTQLIRSGNGTYETAKSPGSLGNPNTKGQGIQTPDRYVYDTTNPKETPWGGSIMCRAEFYLLTPPDPNRVKNKTWEDMGKPFIETNLPFRR</sequence>
<evidence type="ECO:0000313" key="4">
    <source>
        <dbReference type="Proteomes" id="UP000176204"/>
    </source>
</evidence>
<keyword evidence="2" id="KW-1133">Transmembrane helix</keyword>